<organism evidence="4 5">
    <name type="scientific">Nakamurella endophytica</name>
    <dbReference type="NCBI Taxonomy" id="1748367"/>
    <lineage>
        <taxon>Bacteria</taxon>
        <taxon>Bacillati</taxon>
        <taxon>Actinomycetota</taxon>
        <taxon>Actinomycetes</taxon>
        <taxon>Nakamurellales</taxon>
        <taxon>Nakamurellaceae</taxon>
        <taxon>Nakamurella</taxon>
    </lineage>
</organism>
<dbReference type="AlphaFoldDB" id="A0A917SV04"/>
<evidence type="ECO:0000313" key="5">
    <source>
        <dbReference type="Proteomes" id="UP000655208"/>
    </source>
</evidence>
<comment type="caution">
    <text evidence="4">The sequence shown here is derived from an EMBL/GenBank/DDBJ whole genome shotgun (WGS) entry which is preliminary data.</text>
</comment>
<dbReference type="PANTHER" id="PTHR32097">
    <property type="entry name" value="CAMP-BINDING PROTEIN 1-RELATED"/>
    <property type="match status" value="1"/>
</dbReference>
<dbReference type="InterPro" id="IPR051324">
    <property type="entry name" value="Stress/Tellurium_Resist"/>
</dbReference>
<protein>
    <submittedName>
        <fullName evidence="4">Stress response protein, TerZ- and CABP1</fullName>
    </submittedName>
</protein>
<feature type="region of interest" description="Disordered" evidence="2">
    <location>
        <begin position="215"/>
        <end position="255"/>
    </location>
</feature>
<dbReference type="EMBL" id="BMNA01000003">
    <property type="protein sequence ID" value="GGL98889.1"/>
    <property type="molecule type" value="Genomic_DNA"/>
</dbReference>
<reference evidence="4" key="1">
    <citation type="journal article" date="2014" name="Int. J. Syst. Evol. Microbiol.">
        <title>Complete genome sequence of Corynebacterium casei LMG S-19264T (=DSM 44701T), isolated from a smear-ripened cheese.</title>
        <authorList>
            <consortium name="US DOE Joint Genome Institute (JGI-PGF)"/>
            <person name="Walter F."/>
            <person name="Albersmeier A."/>
            <person name="Kalinowski J."/>
            <person name="Ruckert C."/>
        </authorList>
    </citation>
    <scope>NUCLEOTIDE SEQUENCE</scope>
    <source>
        <strain evidence="4">CGMCC 4.7308</strain>
    </source>
</reference>
<evidence type="ECO:0000256" key="2">
    <source>
        <dbReference type="SAM" id="MobiDB-lite"/>
    </source>
</evidence>
<proteinExistence type="inferred from homology"/>
<evidence type="ECO:0000256" key="1">
    <source>
        <dbReference type="ARBA" id="ARBA00008775"/>
    </source>
</evidence>
<dbReference type="Gene3D" id="2.60.60.30">
    <property type="entry name" value="sav2460 like domains"/>
    <property type="match status" value="1"/>
</dbReference>
<name>A0A917SV04_9ACTN</name>
<evidence type="ECO:0000259" key="3">
    <source>
        <dbReference type="Pfam" id="PF02342"/>
    </source>
</evidence>
<reference evidence="4" key="2">
    <citation type="submission" date="2020-09" db="EMBL/GenBank/DDBJ databases">
        <authorList>
            <person name="Sun Q."/>
            <person name="Zhou Y."/>
        </authorList>
    </citation>
    <scope>NUCLEOTIDE SEQUENCE</scope>
    <source>
        <strain evidence="4">CGMCC 4.7308</strain>
    </source>
</reference>
<feature type="domain" description="TerD" evidence="3">
    <location>
        <begin position="2"/>
        <end position="181"/>
    </location>
</feature>
<gene>
    <name evidence="4" type="ORF">GCM10011594_18530</name>
</gene>
<evidence type="ECO:0000313" key="4">
    <source>
        <dbReference type="EMBL" id="GGL98889.1"/>
    </source>
</evidence>
<keyword evidence="5" id="KW-1185">Reference proteome</keyword>
<sequence length="676" mass="72376">MKGANVALRDLDAELGSVTVVLESGGTSDLPVAADASVLLLAADGRARSDDDLVFYNQPVALGGAIHLREKVRSDAADDSGEDASADIITLELDDVPDDVDRIVLAASIDPGSDATFGDATVLSMRLQRTADAQDVLSFPVEGASRETALLFGEFYRRNGEWRVRAIGQGYEHGLAALIADHGIAVQDDSSSTMTDPPEAGTEPVGAVEAIPADDAGDEAAGDSASVPGPAAQTAQRRLSVRRPARAPRMPADWNATIPADDVTDWQRARLFPVAGIGGGEEQERRATSALLAVMSLVRDFGRALTARCGAPAGMVETFIEVPFGHDEEAYRPDGVIRVTRGQRMWQALVEAKTATGQLRADQVESYLGIAKDKGYDAVVTISNELAGAEDSPVSVDRRKLKKVKLIHLSWDQIRTQAVLLTRHHGVADPTQRRVLDEFVRYMSHPKSGLHGFTDMGPRWVGVRDAVKARTLRSGDRNAAEVSGRFDQLVEHVALRLSALLGVEVQSLPPRNAPDAATRCQQLADSGLLFGTLRVPGAVDVLVLSADLRAERVACSIQLDAPRDGRPLTRVNWLLRQLPVGARDSLRVEAALAGGRGASTAALVGALRKKPEQLLPADGREIRAFRVVMEAPIGSRRSSVPGGLIKSVQDLTNSFYAEVVQNLSPWNARPPRVPAQ</sequence>
<dbReference type="Pfam" id="PF02342">
    <property type="entry name" value="TerD"/>
    <property type="match status" value="1"/>
</dbReference>
<dbReference type="CDD" id="cd06974">
    <property type="entry name" value="TerD_like"/>
    <property type="match status" value="1"/>
</dbReference>
<dbReference type="Proteomes" id="UP000655208">
    <property type="component" value="Unassembled WGS sequence"/>
</dbReference>
<accession>A0A917SV04</accession>
<dbReference type="InterPro" id="IPR003325">
    <property type="entry name" value="TerD"/>
</dbReference>
<comment type="similarity">
    <text evidence="1">Belongs to the CAPAB/TerDEXZ family.</text>
</comment>
<dbReference type="PANTHER" id="PTHR32097:SF4">
    <property type="entry name" value="GENERAL STRESS PROTEIN 16U"/>
    <property type="match status" value="1"/>
</dbReference>